<proteinExistence type="predicted"/>
<dbReference type="EMBL" id="CAJVPU010052052">
    <property type="protein sequence ID" value="CAG8762465.1"/>
    <property type="molecule type" value="Genomic_DNA"/>
</dbReference>
<name>A0ACA9QS34_9GLOM</name>
<dbReference type="Proteomes" id="UP000789702">
    <property type="component" value="Unassembled WGS sequence"/>
</dbReference>
<feature type="non-terminal residue" evidence="1">
    <location>
        <position position="1"/>
    </location>
</feature>
<comment type="caution">
    <text evidence="1">The sequence shown here is derived from an EMBL/GenBank/DDBJ whole genome shotgun (WGS) entry which is preliminary data.</text>
</comment>
<evidence type="ECO:0000313" key="1">
    <source>
        <dbReference type="EMBL" id="CAG8762465.1"/>
    </source>
</evidence>
<organism evidence="1 2">
    <name type="scientific">Dentiscutata heterogama</name>
    <dbReference type="NCBI Taxonomy" id="1316150"/>
    <lineage>
        <taxon>Eukaryota</taxon>
        <taxon>Fungi</taxon>
        <taxon>Fungi incertae sedis</taxon>
        <taxon>Mucoromycota</taxon>
        <taxon>Glomeromycotina</taxon>
        <taxon>Glomeromycetes</taxon>
        <taxon>Diversisporales</taxon>
        <taxon>Gigasporaceae</taxon>
        <taxon>Dentiscutata</taxon>
    </lineage>
</organism>
<keyword evidence="2" id="KW-1185">Reference proteome</keyword>
<gene>
    <name evidence="1" type="ORF">DHETER_LOCUS15347</name>
</gene>
<reference evidence="1" key="1">
    <citation type="submission" date="2021-06" db="EMBL/GenBank/DDBJ databases">
        <authorList>
            <person name="Kallberg Y."/>
            <person name="Tangrot J."/>
            <person name="Rosling A."/>
        </authorList>
    </citation>
    <scope>NUCLEOTIDE SEQUENCE</scope>
    <source>
        <strain evidence="1">IL203A</strain>
    </source>
</reference>
<sequence>EIEWEYYHNNISTSTVLPDTAYVCYVWAQNVLVSYSSQQIGVSYFKSALQTYIFGICNTGQNPAQQLNYIIAKNKFPE</sequence>
<evidence type="ECO:0000313" key="2">
    <source>
        <dbReference type="Proteomes" id="UP000789702"/>
    </source>
</evidence>
<protein>
    <submittedName>
        <fullName evidence="1">10776_t:CDS:1</fullName>
    </submittedName>
</protein>
<accession>A0ACA9QS34</accession>